<dbReference type="InterPro" id="IPR019844">
    <property type="entry name" value="CSD_CS"/>
</dbReference>
<name>A0A5B7F5T6_PORTR</name>
<dbReference type="Gene3D" id="2.40.50.140">
    <property type="entry name" value="Nucleic acid-binding proteins"/>
    <property type="match status" value="1"/>
</dbReference>
<dbReference type="InterPro" id="IPR002059">
    <property type="entry name" value="CSP_DNA-bd"/>
</dbReference>
<evidence type="ECO:0000256" key="1">
    <source>
        <dbReference type="SAM" id="MobiDB-lite"/>
    </source>
</evidence>
<dbReference type="PROSITE" id="PS51857">
    <property type="entry name" value="CSD_2"/>
    <property type="match status" value="1"/>
</dbReference>
<dbReference type="PANTHER" id="PTHR11544">
    <property type="entry name" value="COLD SHOCK DOMAIN CONTAINING PROTEINS"/>
    <property type="match status" value="1"/>
</dbReference>
<reference evidence="3 4" key="1">
    <citation type="submission" date="2019-05" db="EMBL/GenBank/DDBJ databases">
        <title>Another draft genome of Portunus trituberculatus and its Hox gene families provides insights of decapod evolution.</title>
        <authorList>
            <person name="Jeong J.-H."/>
            <person name="Song I."/>
            <person name="Kim S."/>
            <person name="Choi T."/>
            <person name="Kim D."/>
            <person name="Ryu S."/>
            <person name="Kim W."/>
        </authorList>
    </citation>
    <scope>NUCLEOTIDE SEQUENCE [LARGE SCALE GENOMIC DNA]</scope>
    <source>
        <tissue evidence="3">Muscle</tissue>
    </source>
</reference>
<evidence type="ECO:0000313" key="3">
    <source>
        <dbReference type="EMBL" id="MPC42880.1"/>
    </source>
</evidence>
<feature type="compositionally biased region" description="Acidic residues" evidence="1">
    <location>
        <begin position="133"/>
        <end position="154"/>
    </location>
</feature>
<feature type="region of interest" description="Disordered" evidence="1">
    <location>
        <begin position="132"/>
        <end position="254"/>
    </location>
</feature>
<sequence length="284" mass="31766">MASQQHHSQIKRYNFKRGYGFISDFNTKADVFVHFSGLKRSLQKRLPREGDKVNFTISKGDKGLKARDVARTGNNTKACASSPKPPLRTGDMEVKISACICTAKILAGSNVRRLQVLIPLLLKHNGLPVEEVATVEEEEEAEEDEIVDVEDSDSDQPLPIVEPPPADEEGLTTPKKKKNSTSKKNPQLKLNRLPNQPIKPNRPSDPQPSSGKEEEDDGWVTKKKRLPRAKAAIQTLDPPKVPKHRRTTKPSIALRESPTITRLRQVNWTGPVREEVLTGVYIHD</sequence>
<dbReference type="AlphaFoldDB" id="A0A5B7F5T6"/>
<dbReference type="PRINTS" id="PR00050">
    <property type="entry name" value="COLDSHOCK"/>
</dbReference>
<dbReference type="OrthoDB" id="203339at2759"/>
<dbReference type="InterPro" id="IPR011129">
    <property type="entry name" value="CSD"/>
</dbReference>
<feature type="domain" description="CSD" evidence="2">
    <location>
        <begin position="5"/>
        <end position="71"/>
    </location>
</feature>
<protein>
    <submittedName>
        <fullName evidence="3">Major cold shock protein</fullName>
    </submittedName>
</protein>
<dbReference type="Proteomes" id="UP000324222">
    <property type="component" value="Unassembled WGS sequence"/>
</dbReference>
<organism evidence="3 4">
    <name type="scientific">Portunus trituberculatus</name>
    <name type="common">Swimming crab</name>
    <name type="synonym">Neptunus trituberculatus</name>
    <dbReference type="NCBI Taxonomy" id="210409"/>
    <lineage>
        <taxon>Eukaryota</taxon>
        <taxon>Metazoa</taxon>
        <taxon>Ecdysozoa</taxon>
        <taxon>Arthropoda</taxon>
        <taxon>Crustacea</taxon>
        <taxon>Multicrustacea</taxon>
        <taxon>Malacostraca</taxon>
        <taxon>Eumalacostraca</taxon>
        <taxon>Eucarida</taxon>
        <taxon>Decapoda</taxon>
        <taxon>Pleocyemata</taxon>
        <taxon>Brachyura</taxon>
        <taxon>Eubrachyura</taxon>
        <taxon>Portunoidea</taxon>
        <taxon>Portunidae</taxon>
        <taxon>Portuninae</taxon>
        <taxon>Portunus</taxon>
    </lineage>
</organism>
<dbReference type="InterPro" id="IPR012340">
    <property type="entry name" value="NA-bd_OB-fold"/>
</dbReference>
<dbReference type="PROSITE" id="PS00352">
    <property type="entry name" value="CSD_1"/>
    <property type="match status" value="1"/>
</dbReference>
<comment type="caution">
    <text evidence="3">The sequence shown here is derived from an EMBL/GenBank/DDBJ whole genome shotgun (WGS) entry which is preliminary data.</text>
</comment>
<dbReference type="EMBL" id="VSRR010005601">
    <property type="protein sequence ID" value="MPC42880.1"/>
    <property type="molecule type" value="Genomic_DNA"/>
</dbReference>
<dbReference type="CDD" id="cd04458">
    <property type="entry name" value="CSP_CDS"/>
    <property type="match status" value="1"/>
</dbReference>
<dbReference type="SMART" id="SM00357">
    <property type="entry name" value="CSP"/>
    <property type="match status" value="1"/>
</dbReference>
<evidence type="ECO:0000259" key="2">
    <source>
        <dbReference type="PROSITE" id="PS51857"/>
    </source>
</evidence>
<dbReference type="SUPFAM" id="SSF50249">
    <property type="entry name" value="Nucleic acid-binding proteins"/>
    <property type="match status" value="1"/>
</dbReference>
<accession>A0A5B7F5T6</accession>
<evidence type="ECO:0000313" key="4">
    <source>
        <dbReference type="Proteomes" id="UP000324222"/>
    </source>
</evidence>
<proteinExistence type="predicted"/>
<dbReference type="GO" id="GO:0003676">
    <property type="term" value="F:nucleic acid binding"/>
    <property type="evidence" value="ECO:0007669"/>
    <property type="project" value="InterPro"/>
</dbReference>
<dbReference type="InterPro" id="IPR050181">
    <property type="entry name" value="Cold_shock_domain"/>
</dbReference>
<gene>
    <name evidence="3" type="primary">cspA_4</name>
    <name evidence="3" type="ORF">E2C01_036512</name>
</gene>
<keyword evidence="4" id="KW-1185">Reference proteome</keyword>
<dbReference type="Pfam" id="PF00313">
    <property type="entry name" value="CSD"/>
    <property type="match status" value="1"/>
</dbReference>